<dbReference type="InterPro" id="IPR036388">
    <property type="entry name" value="WH-like_DNA-bd_sf"/>
</dbReference>
<keyword evidence="1" id="KW-0805">Transcription regulation</keyword>
<evidence type="ECO:0000313" key="5">
    <source>
        <dbReference type="EMBL" id="MEL0630432.1"/>
    </source>
</evidence>
<comment type="caution">
    <text evidence="5">The sequence shown here is derived from an EMBL/GenBank/DDBJ whole genome shotgun (WGS) entry which is preliminary data.</text>
</comment>
<dbReference type="InterPro" id="IPR036390">
    <property type="entry name" value="WH_DNA-bd_sf"/>
</dbReference>
<dbReference type="Proteomes" id="UP001369082">
    <property type="component" value="Unassembled WGS sequence"/>
</dbReference>
<keyword evidence="6" id="KW-1185">Reference proteome</keyword>
<gene>
    <name evidence="5" type="ORF">V6256_12520</name>
</gene>
<dbReference type="Pfam" id="PF22381">
    <property type="entry name" value="Staph_reg_Sar_Rot"/>
    <property type="match status" value="1"/>
</dbReference>
<accession>A0ABU9GSW8</accession>
<dbReference type="InterPro" id="IPR000835">
    <property type="entry name" value="HTH_MarR-typ"/>
</dbReference>
<dbReference type="EMBL" id="JBAKAZ010000055">
    <property type="protein sequence ID" value="MEL0630432.1"/>
    <property type="molecule type" value="Genomic_DNA"/>
</dbReference>
<evidence type="ECO:0000259" key="4">
    <source>
        <dbReference type="PROSITE" id="PS50995"/>
    </source>
</evidence>
<keyword evidence="3" id="KW-0804">Transcription</keyword>
<evidence type="ECO:0000256" key="3">
    <source>
        <dbReference type="ARBA" id="ARBA00023163"/>
    </source>
</evidence>
<evidence type="ECO:0000256" key="2">
    <source>
        <dbReference type="ARBA" id="ARBA00023125"/>
    </source>
</evidence>
<dbReference type="PROSITE" id="PS50995">
    <property type="entry name" value="HTH_MARR_2"/>
    <property type="match status" value="1"/>
</dbReference>
<reference evidence="5 6" key="1">
    <citation type="submission" date="2024-02" db="EMBL/GenBank/DDBJ databases">
        <title>Bacteria isolated from the canopy kelp, Nereocystis luetkeana.</title>
        <authorList>
            <person name="Pfister C.A."/>
            <person name="Younker I.T."/>
            <person name="Light S.H."/>
        </authorList>
    </citation>
    <scope>NUCLEOTIDE SEQUENCE [LARGE SCALE GENOMIC DNA]</scope>
    <source>
        <strain evidence="5 6">TI.1.05</strain>
    </source>
</reference>
<sequence>MTKEQANRTQQEASENPDLMIENQVCFSLYSAANAIIRAYRPMLKSLDLTYPQYLVMIVLWQYDGINVKALGNKLHLDSGTLTPLLKRLESKQLLSRVRGEKDERVREIYLTEQGQKLKAQAEKVPNQMLCKSKLPIDELLTLKTGCDKIYENLEEGE</sequence>
<dbReference type="PRINTS" id="PR00598">
    <property type="entry name" value="HTHMARR"/>
</dbReference>
<dbReference type="InterPro" id="IPR055166">
    <property type="entry name" value="Transc_reg_Sar_Rot_HTH"/>
</dbReference>
<proteinExistence type="predicted"/>
<dbReference type="PANTHER" id="PTHR33164:SF100">
    <property type="entry name" value="OSPR"/>
    <property type="match status" value="1"/>
</dbReference>
<organism evidence="5 6">
    <name type="scientific">Psychromonas aquatilis</name>
    <dbReference type="NCBI Taxonomy" id="2005072"/>
    <lineage>
        <taxon>Bacteria</taxon>
        <taxon>Pseudomonadati</taxon>
        <taxon>Pseudomonadota</taxon>
        <taxon>Gammaproteobacteria</taxon>
        <taxon>Alteromonadales</taxon>
        <taxon>Psychromonadaceae</taxon>
        <taxon>Psychromonas</taxon>
    </lineage>
</organism>
<evidence type="ECO:0000313" key="6">
    <source>
        <dbReference type="Proteomes" id="UP001369082"/>
    </source>
</evidence>
<feature type="domain" description="HTH marR-type" evidence="4">
    <location>
        <begin position="22"/>
        <end position="152"/>
    </location>
</feature>
<dbReference type="Gene3D" id="1.10.10.10">
    <property type="entry name" value="Winged helix-like DNA-binding domain superfamily/Winged helix DNA-binding domain"/>
    <property type="match status" value="1"/>
</dbReference>
<evidence type="ECO:0000256" key="1">
    <source>
        <dbReference type="ARBA" id="ARBA00023015"/>
    </source>
</evidence>
<name>A0ABU9GSW8_9GAMM</name>
<dbReference type="InterPro" id="IPR039422">
    <property type="entry name" value="MarR/SlyA-like"/>
</dbReference>
<dbReference type="SMART" id="SM00347">
    <property type="entry name" value="HTH_MARR"/>
    <property type="match status" value="1"/>
</dbReference>
<dbReference type="RefSeq" id="WP_341598560.1">
    <property type="nucleotide sequence ID" value="NZ_JBAKAZ010000055.1"/>
</dbReference>
<protein>
    <submittedName>
        <fullName evidence="5">MarR family transcriptional regulator</fullName>
    </submittedName>
</protein>
<dbReference type="SUPFAM" id="SSF46785">
    <property type="entry name" value="Winged helix' DNA-binding domain"/>
    <property type="match status" value="1"/>
</dbReference>
<keyword evidence="2" id="KW-0238">DNA-binding</keyword>
<dbReference type="PANTHER" id="PTHR33164">
    <property type="entry name" value="TRANSCRIPTIONAL REGULATOR, MARR FAMILY"/>
    <property type="match status" value="1"/>
</dbReference>